<keyword evidence="3" id="KW-1185">Reference proteome</keyword>
<organism evidence="2 3">
    <name type="scientific">Calothrix parasitica NIES-267</name>
    <dbReference type="NCBI Taxonomy" id="1973488"/>
    <lineage>
        <taxon>Bacteria</taxon>
        <taxon>Bacillati</taxon>
        <taxon>Cyanobacteriota</taxon>
        <taxon>Cyanophyceae</taxon>
        <taxon>Nostocales</taxon>
        <taxon>Calotrichaceae</taxon>
        <taxon>Calothrix</taxon>
    </lineage>
</organism>
<gene>
    <name evidence="2" type="ORF">NIES267_67390</name>
</gene>
<dbReference type="AlphaFoldDB" id="A0A1Z4M176"/>
<evidence type="ECO:0000256" key="1">
    <source>
        <dbReference type="SAM" id="MobiDB-lite"/>
    </source>
</evidence>
<dbReference type="Proteomes" id="UP000218418">
    <property type="component" value="Chromosome"/>
</dbReference>
<protein>
    <submittedName>
        <fullName evidence="2">Uncharacterized protein</fullName>
    </submittedName>
</protein>
<reference evidence="2 3" key="1">
    <citation type="submission" date="2017-06" db="EMBL/GenBank/DDBJ databases">
        <title>Genome sequencing of cyanobaciteial culture collection at National Institute for Environmental Studies (NIES).</title>
        <authorList>
            <person name="Hirose Y."/>
            <person name="Shimura Y."/>
            <person name="Fujisawa T."/>
            <person name="Nakamura Y."/>
            <person name="Kawachi M."/>
        </authorList>
    </citation>
    <scope>NUCLEOTIDE SEQUENCE [LARGE SCALE GENOMIC DNA]</scope>
    <source>
        <strain evidence="2 3">NIES-267</strain>
    </source>
</reference>
<evidence type="ECO:0000313" key="2">
    <source>
        <dbReference type="EMBL" id="BAY87220.1"/>
    </source>
</evidence>
<feature type="region of interest" description="Disordered" evidence="1">
    <location>
        <begin position="199"/>
        <end position="233"/>
    </location>
</feature>
<evidence type="ECO:0000313" key="3">
    <source>
        <dbReference type="Proteomes" id="UP000218418"/>
    </source>
</evidence>
<dbReference type="EMBL" id="AP018227">
    <property type="protein sequence ID" value="BAY87220.1"/>
    <property type="molecule type" value="Genomic_DNA"/>
</dbReference>
<proteinExistence type="predicted"/>
<name>A0A1Z4M176_9CYAN</name>
<accession>A0A1Z4M176</accession>
<sequence>MALITPIVKSNHTKTALNMKSKDWKKWCIYLMFASSSTAWCCTLDKVVKATTNSRQTRKGHFVSTISSLQASGLISKSFDKSSSNLNRVKAQNKKTTTQSKNTRLTLPAKISHLVNETDAGVQALIKKQKSIPIFSKSLPINSKSVEDAIISQSMQNHIDTIVLPSIDNTPTTYENIISPEFSDIVIPNQTLHSKSLQLVQNPEPPPKAPTSENVEENPPPLESQPTDFPATSPEEIEKKLDTLEDERSKRVEKLLQRLEENKQKQQAFNNELGTIIVQETPITAPNVPELKQPEIKPVATFKPVGYLLGRVGYFHTSNIFSSRKNAIDDGLIFSGLTLAAAPFKIAPKTYLNGSIDGNIIRYSKQSEFNYNQIRFNLGVYQQLTNKMYGEIGWNNQQLFYSKDSRRFGFAAGDKFLNENSFRLSLGRRDTLAPKLNLDSFYEFRLSLTNPPEKRNRVINYAWFSLNYYLQQSLRIGVDYQFSLSNFLERSREDQYHRISANLKYGLSELSSVNLQSGFTLGGSTDRNIDFDGWFLSINYSWDIGQF</sequence>